<gene>
    <name evidence="1" type="ORF">SAMN05216221_1113</name>
</gene>
<evidence type="ECO:0000313" key="1">
    <source>
        <dbReference type="EMBL" id="SDS11981.1"/>
    </source>
</evidence>
<dbReference type="GO" id="GO:0018662">
    <property type="term" value="F:phenol 2-monooxygenase activity"/>
    <property type="evidence" value="ECO:0007669"/>
    <property type="project" value="InterPro"/>
</dbReference>
<proteinExistence type="predicted"/>
<dbReference type="InterPro" id="IPR043010">
    <property type="entry name" value="Phenol_hydroxylase_sf"/>
</dbReference>
<keyword evidence="2" id="KW-1185">Reference proteome</keyword>
<dbReference type="Gene3D" id="3.10.20.560">
    <property type="entry name" value="Phenol hydroxylase"/>
    <property type="match status" value="1"/>
</dbReference>
<dbReference type="InterPro" id="IPR006756">
    <property type="entry name" value="Phenol_hydroxylase"/>
</dbReference>
<sequence>MTVAARKEYVGIPRDRVENFHGKQLVFISWDHHLLICAPIMFCLPPQATFGELIESHLQPLLQADPDAAALDWSKVEWLKEGQPWVPDFAASLAANGIGHKEQLRMRTPGLHSLVPVN</sequence>
<dbReference type="AlphaFoldDB" id="A0A1H1PL43"/>
<name>A0A1H1PL43_9PSED</name>
<dbReference type="RefSeq" id="WP_090347992.1">
    <property type="nucleotide sequence ID" value="NZ_LT629751.1"/>
</dbReference>
<dbReference type="Proteomes" id="UP000243359">
    <property type="component" value="Chromosome I"/>
</dbReference>
<dbReference type="Pfam" id="PF04663">
    <property type="entry name" value="Phenol_monoox"/>
    <property type="match status" value="1"/>
</dbReference>
<dbReference type="OrthoDB" id="5343663at2"/>
<dbReference type="STRING" id="1392877.SAMN05216221_1113"/>
<evidence type="ECO:0000313" key="2">
    <source>
        <dbReference type="Proteomes" id="UP000243359"/>
    </source>
</evidence>
<keyword evidence="1" id="KW-0503">Monooxygenase</keyword>
<keyword evidence="1" id="KW-0560">Oxidoreductase</keyword>
<organism evidence="1 2">
    <name type="scientific">Pseudomonas oryzae</name>
    <dbReference type="NCBI Taxonomy" id="1392877"/>
    <lineage>
        <taxon>Bacteria</taxon>
        <taxon>Pseudomonadati</taxon>
        <taxon>Pseudomonadota</taxon>
        <taxon>Gammaproteobacteria</taxon>
        <taxon>Pseudomonadales</taxon>
        <taxon>Pseudomonadaceae</taxon>
        <taxon>Pseudomonas</taxon>
    </lineage>
</organism>
<dbReference type="EMBL" id="LT629751">
    <property type="protein sequence ID" value="SDS11981.1"/>
    <property type="molecule type" value="Genomic_DNA"/>
</dbReference>
<protein>
    <submittedName>
        <fullName evidence="1">Phenol 2-monooxygenase P4 subunit</fullName>
    </submittedName>
</protein>
<accession>A0A1H1PL43</accession>
<reference evidence="2" key="1">
    <citation type="submission" date="2016-10" db="EMBL/GenBank/DDBJ databases">
        <authorList>
            <person name="Varghese N."/>
            <person name="Submissions S."/>
        </authorList>
    </citation>
    <scope>NUCLEOTIDE SEQUENCE [LARGE SCALE GENOMIC DNA]</scope>
    <source>
        <strain evidence="2">KCTC 32247</strain>
    </source>
</reference>